<dbReference type="Proteomes" id="UP000680045">
    <property type="component" value="Unassembled WGS sequence"/>
</dbReference>
<dbReference type="SUPFAM" id="SSF52777">
    <property type="entry name" value="CoA-dependent acyltransferases"/>
    <property type="match status" value="1"/>
</dbReference>
<comment type="caution">
    <text evidence="2">The sequence shown here is derived from an EMBL/GenBank/DDBJ whole genome shotgun (WGS) entry which is preliminary data.</text>
</comment>
<reference evidence="2" key="1">
    <citation type="submission" date="2021-04" db="EMBL/GenBank/DDBJ databases">
        <title>Whole genome sequencing of Enterococci isolates from hospitalized patients.</title>
        <authorList>
            <person name="Ogoti B.M."/>
            <person name="Onyambu F.G."/>
        </authorList>
    </citation>
    <scope>NUCLEOTIDE SEQUENCE</scope>
    <source>
        <strain evidence="2">242</strain>
    </source>
</reference>
<dbReference type="InterPro" id="IPR023213">
    <property type="entry name" value="CAT-like_dom_sf"/>
</dbReference>
<dbReference type="EMBL" id="JAGTPW010000031">
    <property type="protein sequence ID" value="MBR8645307.1"/>
    <property type="molecule type" value="Genomic_DNA"/>
</dbReference>
<proteinExistence type="predicted"/>
<evidence type="ECO:0000259" key="1">
    <source>
        <dbReference type="Pfam" id="PF00668"/>
    </source>
</evidence>
<evidence type="ECO:0000313" key="2">
    <source>
        <dbReference type="EMBL" id="MBR8645307.1"/>
    </source>
</evidence>
<evidence type="ECO:0000313" key="3">
    <source>
        <dbReference type="Proteomes" id="UP000680045"/>
    </source>
</evidence>
<gene>
    <name evidence="2" type="ORF">KEH51_17255</name>
</gene>
<protein>
    <recommendedName>
        <fullName evidence="1">Condensation domain-containing protein</fullName>
    </recommendedName>
</protein>
<dbReference type="AlphaFoldDB" id="A0A941FRM7"/>
<sequence>MKIEENQFNLIWTHHHIILDGWSTSIVIDELFLFTAEL</sequence>
<feature type="domain" description="Condensation" evidence="1">
    <location>
        <begin position="2"/>
        <end position="33"/>
    </location>
</feature>
<accession>A0A941FRM7</accession>
<organism evidence="2 3">
    <name type="scientific">Peribacillus frigoritolerans</name>
    <dbReference type="NCBI Taxonomy" id="450367"/>
    <lineage>
        <taxon>Bacteria</taxon>
        <taxon>Bacillati</taxon>
        <taxon>Bacillota</taxon>
        <taxon>Bacilli</taxon>
        <taxon>Bacillales</taxon>
        <taxon>Bacillaceae</taxon>
        <taxon>Peribacillus</taxon>
    </lineage>
</organism>
<dbReference type="Pfam" id="PF00668">
    <property type="entry name" value="Condensation"/>
    <property type="match status" value="1"/>
</dbReference>
<dbReference type="GO" id="GO:0003824">
    <property type="term" value="F:catalytic activity"/>
    <property type="evidence" value="ECO:0007669"/>
    <property type="project" value="InterPro"/>
</dbReference>
<name>A0A941FRM7_9BACI</name>
<dbReference type="GO" id="GO:0008610">
    <property type="term" value="P:lipid biosynthetic process"/>
    <property type="evidence" value="ECO:0007669"/>
    <property type="project" value="UniProtKB-ARBA"/>
</dbReference>
<dbReference type="Gene3D" id="3.30.559.10">
    <property type="entry name" value="Chloramphenicol acetyltransferase-like domain"/>
    <property type="match status" value="1"/>
</dbReference>
<dbReference type="InterPro" id="IPR001242">
    <property type="entry name" value="Condensation_dom"/>
</dbReference>